<protein>
    <recommendedName>
        <fullName evidence="5">EGF-like domain-containing protein</fullName>
    </recommendedName>
</protein>
<accession>K3W5X4</accession>
<evidence type="ECO:0000256" key="1">
    <source>
        <dbReference type="ARBA" id="ARBA00023157"/>
    </source>
</evidence>
<feature type="region of interest" description="Disordered" evidence="3">
    <location>
        <begin position="195"/>
        <end position="255"/>
    </location>
</feature>
<reference evidence="6" key="3">
    <citation type="submission" date="2015-02" db="UniProtKB">
        <authorList>
            <consortium name="EnsemblProtists"/>
        </authorList>
    </citation>
    <scope>IDENTIFICATION</scope>
    <source>
        <strain evidence="6">DAOM BR144</strain>
    </source>
</reference>
<dbReference type="Proteomes" id="UP000019132">
    <property type="component" value="Unassembled WGS sequence"/>
</dbReference>
<dbReference type="PROSITE" id="PS00022">
    <property type="entry name" value="EGF_1"/>
    <property type="match status" value="2"/>
</dbReference>
<dbReference type="Pfam" id="PF07974">
    <property type="entry name" value="EGF_2"/>
    <property type="match status" value="1"/>
</dbReference>
<evidence type="ECO:0000256" key="3">
    <source>
        <dbReference type="SAM" id="MobiDB-lite"/>
    </source>
</evidence>
<dbReference type="InterPro" id="IPR000742">
    <property type="entry name" value="EGF"/>
</dbReference>
<dbReference type="STRING" id="431595.K3W5X4"/>
<evidence type="ECO:0000256" key="4">
    <source>
        <dbReference type="SAM" id="Phobius"/>
    </source>
</evidence>
<name>K3W5X4_GLOUD</name>
<feature type="disulfide bond" evidence="2">
    <location>
        <begin position="141"/>
        <end position="150"/>
    </location>
</feature>
<evidence type="ECO:0000256" key="2">
    <source>
        <dbReference type="PROSITE-ProRule" id="PRU00076"/>
    </source>
</evidence>
<sequence length="325" mass="32002">MALAVVSAHAASLVSECKSNADCSDGATCVAGDAETPVQRCVAGAPCGGSNFGSCPADPSTGQLACIWRPDTKACASNADGCEQIGGVYGIYKCLSLDRCDQYLGNNACSGGCSVNGLQCNGRGKCQATYAVGTPQFQCACDSGWNGTKCETIVDDSCVVGAGQCGAHGTCVRNACACSNGYTGVQCEIAPANATSSSGSGSGSPASNSGSLAGNSSSGSGSNSLLSASSSTGATPAPSQATSAQTDTNNLKSGNNGGGSKSTVFIVVGTLAGVIIVAALLFALYSRKKKREQETAGGGFNRSDSIDEGVVPGGPDTPKGNIVIM</sequence>
<dbReference type="eggNOG" id="ENOG502S4UC">
    <property type="taxonomic scope" value="Eukaryota"/>
</dbReference>
<dbReference type="PROSITE" id="PS50026">
    <property type="entry name" value="EGF_3"/>
    <property type="match status" value="1"/>
</dbReference>
<dbReference type="VEuPathDB" id="FungiDB:PYU1_G000365"/>
<evidence type="ECO:0000313" key="7">
    <source>
        <dbReference type="Proteomes" id="UP000019132"/>
    </source>
</evidence>
<dbReference type="EMBL" id="GL376636">
    <property type="status" value="NOT_ANNOTATED_CDS"/>
    <property type="molecule type" value="Genomic_DNA"/>
</dbReference>
<feature type="transmembrane region" description="Helical" evidence="4">
    <location>
        <begin position="264"/>
        <end position="285"/>
    </location>
</feature>
<dbReference type="SMART" id="SM00181">
    <property type="entry name" value="EGF"/>
    <property type="match status" value="2"/>
</dbReference>
<feature type="region of interest" description="Disordered" evidence="3">
    <location>
        <begin position="292"/>
        <end position="325"/>
    </location>
</feature>
<dbReference type="PROSITE" id="PS01186">
    <property type="entry name" value="EGF_2"/>
    <property type="match status" value="2"/>
</dbReference>
<reference evidence="7" key="2">
    <citation type="submission" date="2010-04" db="EMBL/GenBank/DDBJ databases">
        <authorList>
            <person name="Buell R."/>
            <person name="Hamilton J."/>
            <person name="Hostetler J."/>
        </authorList>
    </citation>
    <scope>NUCLEOTIDE SEQUENCE [LARGE SCALE GENOMIC DNA]</scope>
    <source>
        <strain evidence="7">DAOM:BR144</strain>
    </source>
</reference>
<keyword evidence="7" id="KW-1185">Reference proteome</keyword>
<comment type="caution">
    <text evidence="2">Lacks conserved residue(s) required for the propagation of feature annotation.</text>
</comment>
<evidence type="ECO:0000259" key="5">
    <source>
        <dbReference type="PROSITE" id="PS50026"/>
    </source>
</evidence>
<dbReference type="EnsemblProtists" id="PYU1_T000365">
    <property type="protein sequence ID" value="PYU1_T000365"/>
    <property type="gene ID" value="PYU1_G000365"/>
</dbReference>
<dbReference type="HOGENOM" id="CLU_800423_0_0_1"/>
<feature type="domain" description="EGF-like" evidence="5">
    <location>
        <begin position="116"/>
        <end position="151"/>
    </location>
</feature>
<keyword evidence="2" id="KW-0245">EGF-like domain</keyword>
<organism evidence="6 7">
    <name type="scientific">Globisporangium ultimum (strain ATCC 200006 / CBS 805.95 / DAOM BR144)</name>
    <name type="common">Pythium ultimum</name>
    <dbReference type="NCBI Taxonomy" id="431595"/>
    <lineage>
        <taxon>Eukaryota</taxon>
        <taxon>Sar</taxon>
        <taxon>Stramenopiles</taxon>
        <taxon>Oomycota</taxon>
        <taxon>Peronosporomycetes</taxon>
        <taxon>Pythiales</taxon>
        <taxon>Pythiaceae</taxon>
        <taxon>Globisporangium</taxon>
    </lineage>
</organism>
<reference evidence="7" key="1">
    <citation type="journal article" date="2010" name="Genome Biol.">
        <title>Genome sequence of the necrotrophic plant pathogen Pythium ultimum reveals original pathogenicity mechanisms and effector repertoire.</title>
        <authorList>
            <person name="Levesque C.A."/>
            <person name="Brouwer H."/>
            <person name="Cano L."/>
            <person name="Hamilton J.P."/>
            <person name="Holt C."/>
            <person name="Huitema E."/>
            <person name="Raffaele S."/>
            <person name="Robideau G.P."/>
            <person name="Thines M."/>
            <person name="Win J."/>
            <person name="Zerillo M.M."/>
            <person name="Beakes G.W."/>
            <person name="Boore J.L."/>
            <person name="Busam D."/>
            <person name="Dumas B."/>
            <person name="Ferriera S."/>
            <person name="Fuerstenberg S.I."/>
            <person name="Gachon C.M."/>
            <person name="Gaulin E."/>
            <person name="Govers F."/>
            <person name="Grenville-Briggs L."/>
            <person name="Horner N."/>
            <person name="Hostetler J."/>
            <person name="Jiang R.H."/>
            <person name="Johnson J."/>
            <person name="Krajaejun T."/>
            <person name="Lin H."/>
            <person name="Meijer H.J."/>
            <person name="Moore B."/>
            <person name="Morris P."/>
            <person name="Phuntmart V."/>
            <person name="Puiu D."/>
            <person name="Shetty J."/>
            <person name="Stajich J.E."/>
            <person name="Tripathy S."/>
            <person name="Wawra S."/>
            <person name="van West P."/>
            <person name="Whitty B.R."/>
            <person name="Coutinho P.M."/>
            <person name="Henrissat B."/>
            <person name="Martin F."/>
            <person name="Thomas P.D."/>
            <person name="Tyler B.M."/>
            <person name="De Vries R.P."/>
            <person name="Kamoun S."/>
            <person name="Yandell M."/>
            <person name="Tisserat N."/>
            <person name="Buell C.R."/>
        </authorList>
    </citation>
    <scope>NUCLEOTIDE SEQUENCE</scope>
    <source>
        <strain evidence="7">DAOM:BR144</strain>
    </source>
</reference>
<dbReference type="Pfam" id="PF23106">
    <property type="entry name" value="EGF_Teneurin"/>
    <property type="match status" value="1"/>
</dbReference>
<keyword evidence="4" id="KW-1133">Transmembrane helix</keyword>
<keyword evidence="4" id="KW-0812">Transmembrane</keyword>
<keyword evidence="4" id="KW-0472">Membrane</keyword>
<feature type="compositionally biased region" description="Low complexity" evidence="3">
    <location>
        <begin position="195"/>
        <end position="254"/>
    </location>
</feature>
<proteinExistence type="predicted"/>
<dbReference type="Gene3D" id="2.10.25.10">
    <property type="entry name" value="Laminin"/>
    <property type="match status" value="1"/>
</dbReference>
<dbReference type="InterPro" id="IPR013111">
    <property type="entry name" value="EGF_extracell"/>
</dbReference>
<evidence type="ECO:0000313" key="6">
    <source>
        <dbReference type="EnsemblProtists" id="PYU1_T000365"/>
    </source>
</evidence>
<dbReference type="InParanoid" id="K3W5X4"/>
<dbReference type="AlphaFoldDB" id="K3W5X4"/>
<keyword evidence="1 2" id="KW-1015">Disulfide bond</keyword>
<dbReference type="OMA" id="QGSCNMM"/>